<dbReference type="InParanoid" id="K3WBX8"/>
<reference evidence="2" key="3">
    <citation type="submission" date="2014-11" db="UniProtKB">
        <authorList>
            <consortium name="EnsemblProtists"/>
        </authorList>
    </citation>
    <scope>IDENTIFICATION</scope>
    <source>
        <strain evidence="2">DAOM BR144</strain>
    </source>
</reference>
<dbReference type="AlphaFoldDB" id="K3WBX8"/>
<dbReference type="EnsemblProtists" id="PYU1_T002469">
    <property type="protein sequence ID" value="PYU1_T002469"/>
    <property type="gene ID" value="PYU1_G002466"/>
</dbReference>
<proteinExistence type="predicted"/>
<feature type="region of interest" description="Disordered" evidence="1">
    <location>
        <begin position="1"/>
        <end position="22"/>
    </location>
</feature>
<accession>K3WBX8</accession>
<sequence>MGQVCSGAGMSKHVNAPRDPTDPELEAIEMRETKIADFDAFFEQAAGPLNEMVEIHNAIAQSEENLKAAAAAIQGEAQVRLTVRGSGAVTLDLWKFDDEENEYTFTQAEIEEKLSTDLALRAAFERTEHAIMELNSAVDQPTNMGKATQFIVKRGRLFIEAKGSQDAFVRDVNVNVFSLRKRLAAAAHVGALSEAVIIFVKELAKVEELGPLSAETDDDGKIKIMCGDQELDLRKMDNLSKPAAQLRDALVELVENVETAVTSLPELSEQSAAFGKEAQTFPGKVPDAVSNSGLSITEVPKASLATGANAKALTQGPKVATATSSMIVYAGRELKQAMSIPLGG</sequence>
<keyword evidence="3" id="KW-1185">Reference proteome</keyword>
<dbReference type="VEuPathDB" id="FungiDB:PYU1_G002466"/>
<evidence type="ECO:0000313" key="2">
    <source>
        <dbReference type="EnsemblProtists" id="PYU1_T002469"/>
    </source>
</evidence>
<evidence type="ECO:0000256" key="1">
    <source>
        <dbReference type="SAM" id="MobiDB-lite"/>
    </source>
</evidence>
<dbReference type="OMA" id="IQYAGRE"/>
<organism evidence="2 3">
    <name type="scientific">Globisporangium ultimum (strain ATCC 200006 / CBS 805.95 / DAOM BR144)</name>
    <name type="common">Pythium ultimum</name>
    <dbReference type="NCBI Taxonomy" id="431595"/>
    <lineage>
        <taxon>Eukaryota</taxon>
        <taxon>Sar</taxon>
        <taxon>Stramenopiles</taxon>
        <taxon>Oomycota</taxon>
        <taxon>Peronosporomycetes</taxon>
        <taxon>Pythiales</taxon>
        <taxon>Pythiaceae</taxon>
        <taxon>Globisporangium</taxon>
    </lineage>
</organism>
<name>K3WBX8_GLOUD</name>
<dbReference type="Proteomes" id="UP000019132">
    <property type="component" value="Unassembled WGS sequence"/>
</dbReference>
<reference evidence="3" key="1">
    <citation type="journal article" date="2010" name="Genome Biol.">
        <title>Genome sequence of the necrotrophic plant pathogen Pythium ultimum reveals original pathogenicity mechanisms and effector repertoire.</title>
        <authorList>
            <person name="Levesque C.A."/>
            <person name="Brouwer H."/>
            <person name="Cano L."/>
            <person name="Hamilton J.P."/>
            <person name="Holt C."/>
            <person name="Huitema E."/>
            <person name="Raffaele S."/>
            <person name="Robideau G.P."/>
            <person name="Thines M."/>
            <person name="Win J."/>
            <person name="Zerillo M.M."/>
            <person name="Beakes G.W."/>
            <person name="Boore J.L."/>
            <person name="Busam D."/>
            <person name="Dumas B."/>
            <person name="Ferriera S."/>
            <person name="Fuerstenberg S.I."/>
            <person name="Gachon C.M."/>
            <person name="Gaulin E."/>
            <person name="Govers F."/>
            <person name="Grenville-Briggs L."/>
            <person name="Horner N."/>
            <person name="Hostetler J."/>
            <person name="Jiang R.H."/>
            <person name="Johnson J."/>
            <person name="Krajaejun T."/>
            <person name="Lin H."/>
            <person name="Meijer H.J."/>
            <person name="Moore B."/>
            <person name="Morris P."/>
            <person name="Phuntmart V."/>
            <person name="Puiu D."/>
            <person name="Shetty J."/>
            <person name="Stajich J.E."/>
            <person name="Tripathy S."/>
            <person name="Wawra S."/>
            <person name="van West P."/>
            <person name="Whitty B.R."/>
            <person name="Coutinho P.M."/>
            <person name="Henrissat B."/>
            <person name="Martin F."/>
            <person name="Thomas P.D."/>
            <person name="Tyler B.M."/>
            <person name="De Vries R.P."/>
            <person name="Kamoun S."/>
            <person name="Yandell M."/>
            <person name="Tisserat N."/>
            <person name="Buell C.R."/>
        </authorList>
    </citation>
    <scope>NUCLEOTIDE SEQUENCE</scope>
    <source>
        <strain evidence="3">DAOM:BR144</strain>
    </source>
</reference>
<protein>
    <submittedName>
        <fullName evidence="2">Uncharacterized protein</fullName>
    </submittedName>
</protein>
<reference evidence="3" key="2">
    <citation type="submission" date="2010-04" db="EMBL/GenBank/DDBJ databases">
        <authorList>
            <person name="Buell R."/>
            <person name="Hamilton J."/>
            <person name="Hostetler J."/>
        </authorList>
    </citation>
    <scope>NUCLEOTIDE SEQUENCE [LARGE SCALE GENOMIC DNA]</scope>
    <source>
        <strain evidence="3">DAOM:BR144</strain>
    </source>
</reference>
<dbReference type="HOGENOM" id="CLU_817566_0_0_1"/>
<evidence type="ECO:0000313" key="3">
    <source>
        <dbReference type="Proteomes" id="UP000019132"/>
    </source>
</evidence>
<dbReference type="eggNOG" id="ENOG502SMMQ">
    <property type="taxonomic scope" value="Eukaryota"/>
</dbReference>